<dbReference type="Gene3D" id="3.30.70.360">
    <property type="match status" value="1"/>
</dbReference>
<dbReference type="SUPFAM" id="SSF53187">
    <property type="entry name" value="Zn-dependent exopeptidases"/>
    <property type="match status" value="1"/>
</dbReference>
<dbReference type="EMBL" id="SMGK01000003">
    <property type="protein sequence ID" value="TCK72704.1"/>
    <property type="molecule type" value="Genomic_DNA"/>
</dbReference>
<name>A0A4R1L3W7_9BACT</name>
<evidence type="ECO:0000259" key="4">
    <source>
        <dbReference type="Pfam" id="PF07687"/>
    </source>
</evidence>
<accession>A0A4R1L3W7</accession>
<sequence>MKATLGAVRLRLGTVGTLLLCLAPMLRGQMAPDAARDYTAKHKAELLQQFSDLLSIPNVAADPANLRRNADVLREMLRKRGVDSRLLSLPGAPSVVYGQISVPGAQHTIVFYAHYDGQPVTPSEWEGGSPFTPVVREVDGARRIYARSAGDDKAAIFAQLTALDALREAHIPLKANIRFVWEGEEEAGSPHLEQILDANRDLIHGDVWLVCDGPVDQSGKQTVVFGARGDTHLQITLYGPHHGLHSGHYGNWAPNPAMMLAQLLAGMKDENGRVLVPHFYDGIAPLSAIEKEALAKAPVNDTMLMKAFWLGHTDGSGAHLLELINQPSLNINGLSSGQTGAKAANVIPPTATADIDLRLVVGIDWREQQQRVIDFIRSRGYFIVESEPSRETLLAHSRVARVVRDPASYNAVRTPMDLPIAQEVIRAVEQARGEVVLLPTMGGSVPLGAMERAARTHTITVPIANYDDNQHAANENLRLQNLWDGVGTMAALLEMQ</sequence>
<protein>
    <submittedName>
        <fullName evidence="5">Acetylornithine deacetylase/succinyl-diaminopimelate desuccinylase-like protein</fullName>
    </submittedName>
</protein>
<evidence type="ECO:0000256" key="3">
    <source>
        <dbReference type="ARBA" id="ARBA00022801"/>
    </source>
</evidence>
<evidence type="ECO:0000256" key="1">
    <source>
        <dbReference type="ARBA" id="ARBA00022670"/>
    </source>
</evidence>
<evidence type="ECO:0000313" key="6">
    <source>
        <dbReference type="Proteomes" id="UP000295210"/>
    </source>
</evidence>
<proteinExistence type="predicted"/>
<dbReference type="GO" id="GO:0046872">
    <property type="term" value="F:metal ion binding"/>
    <property type="evidence" value="ECO:0007669"/>
    <property type="project" value="UniProtKB-KW"/>
</dbReference>
<dbReference type="InterPro" id="IPR011650">
    <property type="entry name" value="Peptidase_M20_dimer"/>
</dbReference>
<comment type="caution">
    <text evidence="5">The sequence shown here is derived from an EMBL/GenBank/DDBJ whole genome shotgun (WGS) entry which is preliminary data.</text>
</comment>
<dbReference type="PANTHER" id="PTHR43270">
    <property type="entry name" value="BETA-ALA-HIS DIPEPTIDASE"/>
    <property type="match status" value="1"/>
</dbReference>
<reference evidence="5 6" key="1">
    <citation type="submission" date="2019-03" db="EMBL/GenBank/DDBJ databases">
        <title>Genomic Encyclopedia of Type Strains, Phase IV (KMG-IV): sequencing the most valuable type-strain genomes for metagenomic binning, comparative biology and taxonomic classification.</title>
        <authorList>
            <person name="Goeker M."/>
        </authorList>
    </citation>
    <scope>NUCLEOTIDE SEQUENCE [LARGE SCALE GENOMIC DNA]</scope>
    <source>
        <strain evidence="5 6">DSM 103428</strain>
    </source>
</reference>
<keyword evidence="6" id="KW-1185">Reference proteome</keyword>
<dbReference type="Pfam" id="PF07687">
    <property type="entry name" value="M20_dimer"/>
    <property type="match status" value="1"/>
</dbReference>
<dbReference type="GO" id="GO:0008233">
    <property type="term" value="F:peptidase activity"/>
    <property type="evidence" value="ECO:0007669"/>
    <property type="project" value="UniProtKB-KW"/>
</dbReference>
<dbReference type="Gene3D" id="3.40.630.10">
    <property type="entry name" value="Zn peptidases"/>
    <property type="match status" value="1"/>
</dbReference>
<dbReference type="InterPro" id="IPR002933">
    <property type="entry name" value="Peptidase_M20"/>
</dbReference>
<keyword evidence="1" id="KW-0645">Protease</keyword>
<gene>
    <name evidence="5" type="ORF">C7378_2293</name>
</gene>
<dbReference type="GO" id="GO:0006508">
    <property type="term" value="P:proteolysis"/>
    <property type="evidence" value="ECO:0007669"/>
    <property type="project" value="UniProtKB-KW"/>
</dbReference>
<evidence type="ECO:0000256" key="2">
    <source>
        <dbReference type="ARBA" id="ARBA00022723"/>
    </source>
</evidence>
<keyword evidence="2" id="KW-0479">Metal-binding</keyword>
<dbReference type="PANTHER" id="PTHR43270:SF8">
    <property type="entry name" value="DI- AND TRIPEPTIDASE DUG2-RELATED"/>
    <property type="match status" value="1"/>
</dbReference>
<keyword evidence="3" id="KW-0378">Hydrolase</keyword>
<feature type="domain" description="Peptidase M20 dimerisation" evidence="4">
    <location>
        <begin position="237"/>
        <end position="378"/>
    </location>
</feature>
<evidence type="ECO:0000313" key="5">
    <source>
        <dbReference type="EMBL" id="TCK72704.1"/>
    </source>
</evidence>
<dbReference type="RefSeq" id="WP_243648199.1">
    <property type="nucleotide sequence ID" value="NZ_SMGK01000003.1"/>
</dbReference>
<dbReference type="AlphaFoldDB" id="A0A4R1L3W7"/>
<dbReference type="Pfam" id="PF01546">
    <property type="entry name" value="Peptidase_M20"/>
    <property type="match status" value="1"/>
</dbReference>
<dbReference type="InterPro" id="IPR051458">
    <property type="entry name" value="Cyt/Met_Dipeptidase"/>
</dbReference>
<organism evidence="5 6">
    <name type="scientific">Acidipila rosea</name>
    <dbReference type="NCBI Taxonomy" id="768535"/>
    <lineage>
        <taxon>Bacteria</taxon>
        <taxon>Pseudomonadati</taxon>
        <taxon>Acidobacteriota</taxon>
        <taxon>Terriglobia</taxon>
        <taxon>Terriglobales</taxon>
        <taxon>Acidobacteriaceae</taxon>
        <taxon>Acidipila</taxon>
    </lineage>
</organism>
<dbReference type="Proteomes" id="UP000295210">
    <property type="component" value="Unassembled WGS sequence"/>
</dbReference>